<dbReference type="Gene3D" id="3.30.230.10">
    <property type="match status" value="1"/>
</dbReference>
<evidence type="ECO:0000256" key="1">
    <source>
        <dbReference type="ARBA" id="ARBA00022679"/>
    </source>
</evidence>
<dbReference type="eggNOG" id="COG4542">
    <property type="taxonomic scope" value="Bacteria"/>
</dbReference>
<dbReference type="InterPro" id="IPR006204">
    <property type="entry name" value="GHMP_kinase_N_dom"/>
</dbReference>
<dbReference type="Proteomes" id="UP000008550">
    <property type="component" value="Chromosome"/>
</dbReference>
<dbReference type="PANTHER" id="PTHR43527">
    <property type="entry name" value="4-DIPHOSPHOCYTIDYL-2-C-METHYL-D-ERYTHRITOL KINASE, CHLOROPLASTIC"/>
    <property type="match status" value="1"/>
</dbReference>
<evidence type="ECO:0000259" key="6">
    <source>
        <dbReference type="Pfam" id="PF08544"/>
    </source>
</evidence>
<accession>B0TIL2</accession>
<evidence type="ECO:0000256" key="2">
    <source>
        <dbReference type="ARBA" id="ARBA00022741"/>
    </source>
</evidence>
<sequence length="305" mass="32095">MYGQAQLPATCGELAQGLIGGRFLHLTCPIDAWVTASASLTQGSGRIEGLADRPKAARAVSTLLEIWNLEGRFDVQIDLDNPLPSGKGLATSTADICAAAFAVARALGRELAPAEMGRIAIAVEPSDGLFFPGIAVFDHRSGAWGKTVGMPPIPPLHILAYDLGGEVDTIEFNSRADLLEANRQKEVAVRRAFALITQGLRTGDPGPIGEGATVSARANQSILPKEALDEIIGGIGAFGAVGVNVAHSGTVLGVLVPDSSRHRIGAIVNWVEARFPKWSRLGHFRLVGGGPRFTKISRWGKDAAL</sequence>
<evidence type="ECO:0000256" key="3">
    <source>
        <dbReference type="ARBA" id="ARBA00022777"/>
    </source>
</evidence>
<dbReference type="KEGG" id="hmo:HM1_2403"/>
<dbReference type="RefSeq" id="WP_012283450.1">
    <property type="nucleotide sequence ID" value="NC_010337.2"/>
</dbReference>
<dbReference type="HOGENOM" id="CLU_056896_0_1_9"/>
<dbReference type="STRING" id="498761.HM1_2403"/>
<dbReference type="InterPro" id="IPR013750">
    <property type="entry name" value="GHMP_kinase_C_dom"/>
</dbReference>
<dbReference type="GO" id="GO:0005524">
    <property type="term" value="F:ATP binding"/>
    <property type="evidence" value="ECO:0007669"/>
    <property type="project" value="UniProtKB-KW"/>
</dbReference>
<dbReference type="Pfam" id="PF08544">
    <property type="entry name" value="GHMP_kinases_C"/>
    <property type="match status" value="1"/>
</dbReference>
<feature type="domain" description="GHMP kinase N-terminal" evidence="5">
    <location>
        <begin position="58"/>
        <end position="124"/>
    </location>
</feature>
<keyword evidence="8" id="KW-1185">Reference proteome</keyword>
<organism evidence="7 8">
    <name type="scientific">Heliobacterium modesticaldum (strain ATCC 51547 / Ice1)</name>
    <dbReference type="NCBI Taxonomy" id="498761"/>
    <lineage>
        <taxon>Bacteria</taxon>
        <taxon>Bacillati</taxon>
        <taxon>Bacillota</taxon>
        <taxon>Clostridia</taxon>
        <taxon>Eubacteriales</taxon>
        <taxon>Heliobacteriaceae</taxon>
        <taxon>Heliomicrobium</taxon>
    </lineage>
</organism>
<dbReference type="InterPro" id="IPR012363">
    <property type="entry name" value="PduX"/>
</dbReference>
<dbReference type="InterPro" id="IPR020568">
    <property type="entry name" value="Ribosomal_Su5_D2-typ_SF"/>
</dbReference>
<keyword evidence="2" id="KW-0547">Nucleotide-binding</keyword>
<feature type="domain" description="GHMP kinase C-terminal" evidence="6">
    <location>
        <begin position="199"/>
        <end position="261"/>
    </location>
</feature>
<dbReference type="AlphaFoldDB" id="B0TIL2"/>
<evidence type="ECO:0000313" key="8">
    <source>
        <dbReference type="Proteomes" id="UP000008550"/>
    </source>
</evidence>
<evidence type="ECO:0000313" key="7">
    <source>
        <dbReference type="EMBL" id="ABZ84953.1"/>
    </source>
</evidence>
<proteinExistence type="predicted"/>
<dbReference type="EMBL" id="CP000930">
    <property type="protein sequence ID" value="ABZ84953.1"/>
    <property type="molecule type" value="Genomic_DNA"/>
</dbReference>
<dbReference type="InterPro" id="IPR014721">
    <property type="entry name" value="Ribsml_uS5_D2-typ_fold_subgr"/>
</dbReference>
<evidence type="ECO:0000256" key="4">
    <source>
        <dbReference type="ARBA" id="ARBA00022840"/>
    </source>
</evidence>
<name>B0TIL2_HELMI</name>
<gene>
    <name evidence="7" type="ORF">HM1_2403</name>
</gene>
<dbReference type="PIRSF" id="PIRSF033887">
    <property type="entry name" value="PduX"/>
    <property type="match status" value="1"/>
</dbReference>
<dbReference type="GO" id="GO:0016301">
    <property type="term" value="F:kinase activity"/>
    <property type="evidence" value="ECO:0007669"/>
    <property type="project" value="UniProtKB-KW"/>
</dbReference>
<dbReference type="PANTHER" id="PTHR43527:SF1">
    <property type="entry name" value="L-THREONINE KINASE"/>
    <property type="match status" value="1"/>
</dbReference>
<keyword evidence="1" id="KW-0808">Transferase</keyword>
<keyword evidence="3 7" id="KW-0418">Kinase</keyword>
<keyword evidence="4" id="KW-0067">ATP-binding</keyword>
<protein>
    <submittedName>
        <fullName evidence="7">Ghmp kinase</fullName>
    </submittedName>
</protein>
<evidence type="ECO:0000259" key="5">
    <source>
        <dbReference type="Pfam" id="PF00288"/>
    </source>
</evidence>
<dbReference type="SUPFAM" id="SSF54211">
    <property type="entry name" value="Ribosomal protein S5 domain 2-like"/>
    <property type="match status" value="1"/>
</dbReference>
<dbReference type="Pfam" id="PF00288">
    <property type="entry name" value="GHMP_kinases_N"/>
    <property type="match status" value="1"/>
</dbReference>
<reference evidence="7 8" key="1">
    <citation type="journal article" date="2008" name="J. Bacteriol.">
        <title>The genome of Heliobacterium modesticaldum, a phototrophic representative of the Firmicutes containing the simplest photosynthetic apparatus.</title>
        <authorList>
            <person name="Sattley W.M."/>
            <person name="Madigan M.T."/>
            <person name="Swingley W.D."/>
            <person name="Cheung P.C."/>
            <person name="Clocksin K.M."/>
            <person name="Conrad A.L."/>
            <person name="Dejesa L.C."/>
            <person name="Honchak B.M."/>
            <person name="Jung D.O."/>
            <person name="Karbach L.E."/>
            <person name="Kurdoglu A."/>
            <person name="Lahiri S."/>
            <person name="Mastrian S.D."/>
            <person name="Page L.E."/>
            <person name="Taylor H.L."/>
            <person name="Wang Z.T."/>
            <person name="Raymond J."/>
            <person name="Chen M."/>
            <person name="Blankenship R.E."/>
            <person name="Touchman J.W."/>
        </authorList>
    </citation>
    <scope>NUCLEOTIDE SEQUENCE [LARGE SCALE GENOMIC DNA]</scope>
    <source>
        <strain evidence="8">ATCC 51547 / Ice1</strain>
    </source>
</reference>